<evidence type="ECO:0000256" key="2">
    <source>
        <dbReference type="ARBA" id="ARBA00009446"/>
    </source>
</evidence>
<dbReference type="GO" id="GO:0008270">
    <property type="term" value="F:zinc ion binding"/>
    <property type="evidence" value="ECO:0007669"/>
    <property type="project" value="UniProtKB-KW"/>
</dbReference>
<feature type="active site" description="O-(5'-phospho-DNA)-tyrosine intermediate" evidence="10">
    <location>
        <position position="346"/>
    </location>
</feature>
<sequence>MSEKKVPAKKKSTVDAKSPEKLSKKASKKASQEGEGKKPVRRSAALYKDKTLVIVESPAKAKTINKYLGSDYHIEASMGHVIDLPKSRLAVDTANDFTPEYITVRGRAPILNRLKKAAEGARQVLLAADPDREGEAISYHLARAIAPKNPNIKRIEFNEITKNAVLEAVQHPREIDQNLVNAQQARRILDRLVGYNVSPILWKKIKRGLSAGRVQSVALRLICEREAEIDAFVPEEYWTLDAKFKKDKASFVAPLALVDGKKPELKNEAQMNAILAELEKTKADCSVASVQVRERRRQPTGPYTTSRLQQDASNKLGFTSQKTMMVAQQLYEGIDVAGTPIGLITYMRTDSTRISPDALKNVREFISKEYGGDHLSKEPRQYVSSKSAQDAHEAIRPSDPARTPDSLSAYLNRDQMRLYRLIWQKFVSSQMADEVADQIRVDIQSGRFIFRAGGKIVKFKGFTTVFDSDEKDEKKLPELAEGDVVKLTDLKPEQHFTQPPPRFTDASMVKVLEESGVGRPSTYAPTIQTLLKRYYVTRLQRAFKPTDLGRLVNDMLVKNFPDMVDLSFTARMEDNLDRVARSDLNWVEMLRTFYDPFHHTVQHAMEHIGEMKNALDEATDYVCEKCGRPMVKRIGRNGYFLACTGFPECRNARSIPLGRCPVCEEGDVVQRSAKRGRPFYGCSRYPDCNFSTWDKPHAEKNCPDCGKMLLEKSSREKGRYLGCSSCSFEESADRTA</sequence>
<dbReference type="PANTHER" id="PTHR42785">
    <property type="entry name" value="DNA TOPOISOMERASE, TYPE IA, CORE"/>
    <property type="match status" value="1"/>
</dbReference>
<keyword evidence="5" id="KW-0862">Zinc</keyword>
<keyword evidence="6" id="KW-0460">Magnesium</keyword>
<dbReference type="Gene3D" id="2.70.20.10">
    <property type="entry name" value="Topoisomerase I, domain 3"/>
    <property type="match status" value="1"/>
</dbReference>
<dbReference type="PROSITE" id="PS50880">
    <property type="entry name" value="TOPRIM"/>
    <property type="match status" value="1"/>
</dbReference>
<evidence type="ECO:0000256" key="6">
    <source>
        <dbReference type="ARBA" id="ARBA00022842"/>
    </source>
</evidence>
<dbReference type="CDD" id="cd03363">
    <property type="entry name" value="TOPRIM_TopoIA_TopoI"/>
    <property type="match status" value="1"/>
</dbReference>
<evidence type="ECO:0000259" key="13">
    <source>
        <dbReference type="PROSITE" id="PS52039"/>
    </source>
</evidence>
<dbReference type="Pfam" id="PF01396">
    <property type="entry name" value="Zn_ribbon_Top1"/>
    <property type="match status" value="3"/>
</dbReference>
<feature type="domain" description="Toprim" evidence="12">
    <location>
        <begin position="50"/>
        <end position="160"/>
    </location>
</feature>
<dbReference type="InterPro" id="IPR000380">
    <property type="entry name" value="Topo_IA"/>
</dbReference>
<dbReference type="CDD" id="cd00186">
    <property type="entry name" value="TOP1Ac"/>
    <property type="match status" value="1"/>
</dbReference>
<dbReference type="GO" id="GO:0003917">
    <property type="term" value="F:DNA topoisomerase type I (single strand cut, ATP-independent) activity"/>
    <property type="evidence" value="ECO:0007669"/>
    <property type="project" value="UniProtKB-UniRule"/>
</dbReference>
<dbReference type="Pfam" id="PF01751">
    <property type="entry name" value="Toprim"/>
    <property type="match status" value="1"/>
</dbReference>
<keyword evidence="7 10" id="KW-0799">Topoisomerase</keyword>
<dbReference type="InterPro" id="IPR013825">
    <property type="entry name" value="Topo_IA_cen_sub2"/>
</dbReference>
<dbReference type="InterPro" id="IPR013824">
    <property type="entry name" value="Topo_IA_cen_sub1"/>
</dbReference>
<feature type="region of interest" description="Disordered" evidence="11">
    <location>
        <begin position="376"/>
        <end position="405"/>
    </location>
</feature>
<feature type="site" description="Interaction with DNA" evidence="10">
    <location>
        <position position="186"/>
    </location>
</feature>
<dbReference type="InterPro" id="IPR013826">
    <property type="entry name" value="Topo_IA_cen_sub3"/>
</dbReference>
<evidence type="ECO:0000256" key="10">
    <source>
        <dbReference type="HAMAP-Rule" id="MF_00952"/>
    </source>
</evidence>
<dbReference type="SUPFAM" id="SSF56712">
    <property type="entry name" value="Prokaryotic type I DNA topoisomerase"/>
    <property type="match status" value="1"/>
</dbReference>
<protein>
    <recommendedName>
        <fullName evidence="10">DNA topoisomerase 1</fullName>
        <ecNumber evidence="10">5.6.2.1</ecNumber>
    </recommendedName>
    <alternativeName>
        <fullName evidence="10">DNA topoisomerase I</fullName>
    </alternativeName>
</protein>
<dbReference type="PRINTS" id="PR00417">
    <property type="entry name" value="PRTPISMRASEI"/>
</dbReference>
<feature type="compositionally biased region" description="Basic and acidic residues" evidence="11">
    <location>
        <begin position="1"/>
        <end position="23"/>
    </location>
</feature>
<dbReference type="Gene3D" id="3.40.50.140">
    <property type="match status" value="1"/>
</dbReference>
<dbReference type="PROSITE" id="PS00396">
    <property type="entry name" value="TOPO_IA_1"/>
    <property type="match status" value="1"/>
</dbReference>
<dbReference type="PROSITE" id="PS52039">
    <property type="entry name" value="TOPO_IA_2"/>
    <property type="match status" value="1"/>
</dbReference>
<dbReference type="SMART" id="SM00436">
    <property type="entry name" value="TOP1Bc"/>
    <property type="match status" value="1"/>
</dbReference>
<dbReference type="InterPro" id="IPR023406">
    <property type="entry name" value="Topo_IA_AS"/>
</dbReference>
<dbReference type="InterPro" id="IPR028612">
    <property type="entry name" value="Topoisom_1_IA"/>
</dbReference>
<dbReference type="InterPro" id="IPR034149">
    <property type="entry name" value="TOPRIM_TopoI"/>
</dbReference>
<evidence type="ECO:0000256" key="7">
    <source>
        <dbReference type="ARBA" id="ARBA00023029"/>
    </source>
</evidence>
<dbReference type="Pfam" id="PF01131">
    <property type="entry name" value="Topoisom_bac"/>
    <property type="match status" value="1"/>
</dbReference>
<evidence type="ECO:0000313" key="14">
    <source>
        <dbReference type="EMBL" id="KAB2932002.1"/>
    </source>
</evidence>
<evidence type="ECO:0000256" key="8">
    <source>
        <dbReference type="ARBA" id="ARBA00023125"/>
    </source>
</evidence>
<feature type="domain" description="Topo IA-type catalytic" evidence="13">
    <location>
        <begin position="176"/>
        <end position="601"/>
    </location>
</feature>
<feature type="site" description="Interaction with DNA" evidence="10">
    <location>
        <position position="80"/>
    </location>
</feature>
<evidence type="ECO:0000256" key="11">
    <source>
        <dbReference type="SAM" id="MobiDB-lite"/>
    </source>
</evidence>
<dbReference type="InterPro" id="IPR013497">
    <property type="entry name" value="Topo_IA_cen"/>
</dbReference>
<feature type="site" description="Interaction with DNA" evidence="10">
    <location>
        <position position="348"/>
    </location>
</feature>
<feature type="site" description="Interaction with DNA" evidence="10">
    <location>
        <position position="190"/>
    </location>
</feature>
<dbReference type="GO" id="GO:0005694">
    <property type="term" value="C:chromosome"/>
    <property type="evidence" value="ECO:0007669"/>
    <property type="project" value="InterPro"/>
</dbReference>
<dbReference type="SMART" id="SM00493">
    <property type="entry name" value="TOPRIM"/>
    <property type="match status" value="1"/>
</dbReference>
<comment type="caution">
    <text evidence="14">The sequence shown here is derived from an EMBL/GenBank/DDBJ whole genome shotgun (WGS) entry which is preliminary data.</text>
</comment>
<feature type="site" description="Interaction with DNA" evidence="10">
    <location>
        <position position="202"/>
    </location>
</feature>
<dbReference type="NCBIfam" id="TIGR01051">
    <property type="entry name" value="topA_bact"/>
    <property type="match status" value="1"/>
</dbReference>
<dbReference type="Proteomes" id="UP000460298">
    <property type="component" value="Unassembled WGS sequence"/>
</dbReference>
<name>A0A833M194_9LEPT</name>
<dbReference type="InterPro" id="IPR023405">
    <property type="entry name" value="Topo_IA_core_domain"/>
</dbReference>
<dbReference type="HAMAP" id="MF_00952">
    <property type="entry name" value="Topoisom_1_prok"/>
    <property type="match status" value="1"/>
</dbReference>
<feature type="site" description="Interaction with DNA" evidence="10">
    <location>
        <position position="195"/>
    </location>
</feature>
<comment type="subunit">
    <text evidence="10">Monomer.</text>
</comment>
<keyword evidence="4" id="KW-0863">Zinc-finger</keyword>
<feature type="region of interest" description="Disordered" evidence="11">
    <location>
        <begin position="1"/>
        <end position="42"/>
    </location>
</feature>
<dbReference type="AlphaFoldDB" id="A0A833M194"/>
<keyword evidence="3" id="KW-0479">Metal-binding</keyword>
<dbReference type="GO" id="GO:0003677">
    <property type="term" value="F:DNA binding"/>
    <property type="evidence" value="ECO:0007669"/>
    <property type="project" value="UniProtKB-KW"/>
</dbReference>
<feature type="site" description="Interaction with DNA" evidence="10">
    <location>
        <position position="187"/>
    </location>
</feature>
<comment type="function">
    <text evidence="10">Releases the supercoiling and torsional tension of DNA, which is introduced during the DNA replication and transcription, by transiently cleaving and rejoining one strand of the DNA duplex. Introduces a single-strand break via transesterification at a target site in duplex DNA. The scissile phosphodiester is attacked by the catalytic tyrosine of the enzyme, resulting in the formation of a DNA-(5'-phosphotyrosyl)-enzyme intermediate and the expulsion of a 3'-OH DNA strand. The free DNA strand then undergoes passage around the unbroken strand, thus removing DNA supercoils. Finally, in the religation step, the DNA 3'-OH attacks the covalent intermediate to expel the active-site tyrosine and restore the DNA phosphodiester backbone.</text>
</comment>
<dbReference type="InterPro" id="IPR003602">
    <property type="entry name" value="Topo_IA_DNA-bd_dom"/>
</dbReference>
<comment type="catalytic activity">
    <reaction evidence="1 10">
        <text>ATP-independent breakage of single-stranded DNA, followed by passage and rejoining.</text>
        <dbReference type="EC" id="5.6.2.1"/>
    </reaction>
</comment>
<feature type="site" description="Interaction with DNA" evidence="10">
    <location>
        <position position="533"/>
    </location>
</feature>
<dbReference type="InterPro" id="IPR006171">
    <property type="entry name" value="TOPRIM_dom"/>
</dbReference>
<evidence type="ECO:0000256" key="3">
    <source>
        <dbReference type="ARBA" id="ARBA00022723"/>
    </source>
</evidence>
<feature type="region of interest" description="Disordered" evidence="11">
    <location>
        <begin position="289"/>
        <end position="309"/>
    </location>
</feature>
<organism evidence="14 15">
    <name type="scientific">Leptonema illini</name>
    <dbReference type="NCBI Taxonomy" id="183"/>
    <lineage>
        <taxon>Bacteria</taxon>
        <taxon>Pseudomonadati</taxon>
        <taxon>Spirochaetota</taxon>
        <taxon>Spirochaetia</taxon>
        <taxon>Leptospirales</taxon>
        <taxon>Leptospiraceae</taxon>
        <taxon>Leptonema</taxon>
    </lineage>
</organism>
<comment type="similarity">
    <text evidence="2 10">Belongs to the type IA topoisomerase family.</text>
</comment>
<dbReference type="PANTHER" id="PTHR42785:SF1">
    <property type="entry name" value="DNA TOPOISOMERASE"/>
    <property type="match status" value="1"/>
</dbReference>
<dbReference type="SMART" id="SM00437">
    <property type="entry name" value="TOP1Ac"/>
    <property type="match status" value="1"/>
</dbReference>
<evidence type="ECO:0000256" key="5">
    <source>
        <dbReference type="ARBA" id="ARBA00022833"/>
    </source>
</evidence>
<dbReference type="SUPFAM" id="SSF57783">
    <property type="entry name" value="Zinc beta-ribbon"/>
    <property type="match status" value="1"/>
</dbReference>
<dbReference type="EC" id="5.6.2.1" evidence="10"/>
<dbReference type="Gene3D" id="1.10.460.10">
    <property type="entry name" value="Topoisomerase I, domain 2"/>
    <property type="match status" value="1"/>
</dbReference>
<dbReference type="GO" id="GO:0006265">
    <property type="term" value="P:DNA topological change"/>
    <property type="evidence" value="ECO:0007669"/>
    <property type="project" value="UniProtKB-UniRule"/>
</dbReference>
<evidence type="ECO:0000313" key="15">
    <source>
        <dbReference type="Proteomes" id="UP000460298"/>
    </source>
</evidence>
<feature type="region of interest" description="Interaction with DNA" evidence="10">
    <location>
        <begin position="210"/>
        <end position="215"/>
    </location>
</feature>
<evidence type="ECO:0000256" key="9">
    <source>
        <dbReference type="ARBA" id="ARBA00023235"/>
    </source>
</evidence>
<evidence type="ECO:0000256" key="4">
    <source>
        <dbReference type="ARBA" id="ARBA00022771"/>
    </source>
</evidence>
<accession>A0A833M194</accession>
<dbReference type="EMBL" id="WBUI01000011">
    <property type="protein sequence ID" value="KAB2932002.1"/>
    <property type="molecule type" value="Genomic_DNA"/>
</dbReference>
<dbReference type="InterPro" id="IPR013498">
    <property type="entry name" value="Topo_IA_Znf"/>
</dbReference>
<dbReference type="InterPro" id="IPR003601">
    <property type="entry name" value="Topo_IA_2"/>
</dbReference>
<keyword evidence="8 10" id="KW-0238">DNA-binding</keyword>
<dbReference type="Gene3D" id="1.10.290.10">
    <property type="entry name" value="Topoisomerase I, domain 4"/>
    <property type="match status" value="1"/>
</dbReference>
<proteinExistence type="inferred from homology"/>
<gene>
    <name evidence="10 14" type="primary">topA</name>
    <name evidence="14" type="ORF">F9K24_12010</name>
</gene>
<evidence type="ECO:0000256" key="1">
    <source>
        <dbReference type="ARBA" id="ARBA00000213"/>
    </source>
</evidence>
<evidence type="ECO:0000259" key="12">
    <source>
        <dbReference type="PROSITE" id="PS50880"/>
    </source>
</evidence>
<dbReference type="InterPro" id="IPR005733">
    <property type="entry name" value="TopoI_bac-type"/>
</dbReference>
<dbReference type="Gene3D" id="3.30.65.10">
    <property type="entry name" value="Bacterial Topoisomerase I, domain 1"/>
    <property type="match status" value="2"/>
</dbReference>
<reference evidence="14 15" key="1">
    <citation type="submission" date="2019-10" db="EMBL/GenBank/DDBJ databases">
        <title>Extracellular Electron Transfer in a Candidatus Methanoperedens spp. Enrichment Culture.</title>
        <authorList>
            <person name="Berger S."/>
            <person name="Rangel Shaw D."/>
            <person name="Berben T."/>
            <person name="In 'T Zandt M."/>
            <person name="Frank J."/>
            <person name="Reimann J."/>
            <person name="Jetten M.S.M."/>
            <person name="Welte C.U."/>
        </authorList>
    </citation>
    <scope>NUCLEOTIDE SEQUENCE [LARGE SCALE GENOMIC DNA]</scope>
    <source>
        <strain evidence="14">SB12</strain>
    </source>
</reference>
<keyword evidence="9 10" id="KW-0413">Isomerase</keyword>